<keyword evidence="5" id="KW-1185">Reference proteome</keyword>
<dbReference type="EMBL" id="CP104213">
    <property type="protein sequence ID" value="UWX65332.1"/>
    <property type="molecule type" value="Genomic_DNA"/>
</dbReference>
<protein>
    <submittedName>
        <fullName evidence="4">PAS domain-containing protein</fullName>
    </submittedName>
</protein>
<evidence type="ECO:0000313" key="5">
    <source>
        <dbReference type="Proteomes" id="UP001060261"/>
    </source>
</evidence>
<dbReference type="Gene3D" id="3.30.450.20">
    <property type="entry name" value="PAS domain"/>
    <property type="match status" value="1"/>
</dbReference>
<dbReference type="InterPro" id="IPR000014">
    <property type="entry name" value="PAS"/>
</dbReference>
<gene>
    <name evidence="4" type="ORF">N0D28_06675</name>
</gene>
<dbReference type="RefSeq" id="WP_260561585.1">
    <property type="nucleotide sequence ID" value="NZ_BAABEC010000183.1"/>
</dbReference>
<name>A0ABY5YLX0_9DEIO</name>
<organism evidence="4 5">
    <name type="scientific">Deinococcus rubellus</name>
    <dbReference type="NCBI Taxonomy" id="1889240"/>
    <lineage>
        <taxon>Bacteria</taxon>
        <taxon>Thermotogati</taxon>
        <taxon>Deinococcota</taxon>
        <taxon>Deinococci</taxon>
        <taxon>Deinococcales</taxon>
        <taxon>Deinococcaceae</taxon>
        <taxon>Deinococcus</taxon>
    </lineage>
</organism>
<dbReference type="CDD" id="cd00130">
    <property type="entry name" value="PAS"/>
    <property type="match status" value="1"/>
</dbReference>
<dbReference type="Proteomes" id="UP001060261">
    <property type="component" value="Chromosome"/>
</dbReference>
<proteinExistence type="predicted"/>
<dbReference type="SMART" id="SM00091">
    <property type="entry name" value="PAS"/>
    <property type="match status" value="1"/>
</dbReference>
<dbReference type="NCBIfam" id="TIGR00229">
    <property type="entry name" value="sensory_box"/>
    <property type="match status" value="1"/>
</dbReference>
<dbReference type="SUPFAM" id="SSF55785">
    <property type="entry name" value="PYP-like sensor domain (PAS domain)"/>
    <property type="match status" value="1"/>
</dbReference>
<evidence type="ECO:0000313" key="4">
    <source>
        <dbReference type="EMBL" id="UWX65332.1"/>
    </source>
</evidence>
<accession>A0ABY5YLX0</accession>
<reference evidence="4" key="1">
    <citation type="submission" date="2022-09" db="EMBL/GenBank/DDBJ databases">
        <title>genome sequence of Deinococcus rubellus.</title>
        <authorList>
            <person name="Srinivasan S."/>
        </authorList>
    </citation>
    <scope>NUCLEOTIDE SEQUENCE</scope>
    <source>
        <strain evidence="4">Ant6</strain>
    </source>
</reference>
<dbReference type="InterPro" id="IPR035965">
    <property type="entry name" value="PAS-like_dom_sf"/>
</dbReference>
<dbReference type="InterPro" id="IPR013767">
    <property type="entry name" value="PAS_fold"/>
</dbReference>
<evidence type="ECO:0000256" key="1">
    <source>
        <dbReference type="SAM" id="Coils"/>
    </source>
</evidence>
<feature type="region of interest" description="Disordered" evidence="2">
    <location>
        <begin position="1"/>
        <end position="37"/>
    </location>
</feature>
<keyword evidence="1" id="KW-0175">Coiled coil</keyword>
<feature type="coiled-coil region" evidence="1">
    <location>
        <begin position="46"/>
        <end position="85"/>
    </location>
</feature>
<dbReference type="PROSITE" id="PS50112">
    <property type="entry name" value="PAS"/>
    <property type="match status" value="1"/>
</dbReference>
<sequence length="143" mass="16141">MSNQPEAPAPNRSPQALRQQAEDQLQPPPLLSSAPTLEQRQLEFQSQQHELQVRQVELTLQNEELQLSNSELKRARDRYQQLYDLAPVGYFSLDQGGHITEVNAAGQALLGLGREQLLGRRFLLFVDEGSRTSLAALLKRLIQ</sequence>
<evidence type="ECO:0000256" key="2">
    <source>
        <dbReference type="SAM" id="MobiDB-lite"/>
    </source>
</evidence>
<dbReference type="Pfam" id="PF00989">
    <property type="entry name" value="PAS"/>
    <property type="match status" value="1"/>
</dbReference>
<evidence type="ECO:0000259" key="3">
    <source>
        <dbReference type="PROSITE" id="PS50112"/>
    </source>
</evidence>
<feature type="domain" description="PAS" evidence="3">
    <location>
        <begin position="75"/>
        <end position="143"/>
    </location>
</feature>